<name>A0A239DBL6_9ACTN</name>
<evidence type="ECO:0000313" key="2">
    <source>
        <dbReference type="EMBL" id="SNS29244.1"/>
    </source>
</evidence>
<dbReference type="Proteomes" id="UP000198280">
    <property type="component" value="Unassembled WGS sequence"/>
</dbReference>
<organism evidence="2 3">
    <name type="scientific">Actinacidiphila glaucinigra</name>
    <dbReference type="NCBI Taxonomy" id="235986"/>
    <lineage>
        <taxon>Bacteria</taxon>
        <taxon>Bacillati</taxon>
        <taxon>Actinomycetota</taxon>
        <taxon>Actinomycetes</taxon>
        <taxon>Kitasatosporales</taxon>
        <taxon>Streptomycetaceae</taxon>
        <taxon>Actinacidiphila</taxon>
    </lineage>
</organism>
<feature type="transmembrane region" description="Helical" evidence="1">
    <location>
        <begin position="37"/>
        <end position="54"/>
    </location>
</feature>
<feature type="transmembrane region" description="Helical" evidence="1">
    <location>
        <begin position="92"/>
        <end position="114"/>
    </location>
</feature>
<feature type="transmembrane region" description="Helical" evidence="1">
    <location>
        <begin position="138"/>
        <end position="160"/>
    </location>
</feature>
<keyword evidence="1" id="KW-0812">Transmembrane</keyword>
<proteinExistence type="predicted"/>
<keyword evidence="3" id="KW-1185">Reference proteome</keyword>
<feature type="transmembrane region" description="Helical" evidence="1">
    <location>
        <begin position="166"/>
        <end position="186"/>
    </location>
</feature>
<feature type="transmembrane region" description="Helical" evidence="1">
    <location>
        <begin position="61"/>
        <end position="80"/>
    </location>
</feature>
<dbReference type="AlphaFoldDB" id="A0A239DBL6"/>
<dbReference type="RefSeq" id="WP_089223538.1">
    <property type="nucleotide sequence ID" value="NZ_FZOF01000004.1"/>
</dbReference>
<dbReference type="OrthoDB" id="3870305at2"/>
<evidence type="ECO:0000256" key="1">
    <source>
        <dbReference type="SAM" id="Phobius"/>
    </source>
</evidence>
<dbReference type="EMBL" id="FZOF01000004">
    <property type="protein sequence ID" value="SNS29244.1"/>
    <property type="molecule type" value="Genomic_DNA"/>
</dbReference>
<feature type="transmembrane region" description="Helical" evidence="1">
    <location>
        <begin position="12"/>
        <end position="31"/>
    </location>
</feature>
<sequence length="203" mass="22053">METTPSGGRPRGRGNVFFAFVPWIAFDVVAGPSTWELAALVALVASVVLTVPDVAHGSVKLLDVTGIVFFTVIALLGLVLDRHDLIWLETYAQVLANAVIAGVALGSLAFVPFTEQYARESTPREIWGTPAFRRTNQVLTLVWGLVFALTAVLGLIALRVAGGTDWLNWVIPVVLLVLAVRFTEWYPARVHERIHRDGAARGA</sequence>
<keyword evidence="1" id="KW-0472">Membrane</keyword>
<protein>
    <recommendedName>
        <fullName evidence="4">Intracellular septation protein A</fullName>
    </recommendedName>
</protein>
<reference evidence="2 3" key="1">
    <citation type="submission" date="2017-06" db="EMBL/GenBank/DDBJ databases">
        <authorList>
            <person name="Kim H.J."/>
            <person name="Triplett B.A."/>
        </authorList>
    </citation>
    <scope>NUCLEOTIDE SEQUENCE [LARGE SCALE GENOMIC DNA]</scope>
    <source>
        <strain evidence="2 3">CGMCC 4.1858</strain>
    </source>
</reference>
<gene>
    <name evidence="2" type="ORF">SAMN05216252_104467</name>
</gene>
<accession>A0A239DBL6</accession>
<evidence type="ECO:0008006" key="4">
    <source>
        <dbReference type="Google" id="ProtNLM"/>
    </source>
</evidence>
<evidence type="ECO:0000313" key="3">
    <source>
        <dbReference type="Proteomes" id="UP000198280"/>
    </source>
</evidence>
<keyword evidence="1" id="KW-1133">Transmembrane helix</keyword>